<evidence type="ECO:0000313" key="7">
    <source>
        <dbReference type="Proteomes" id="UP000249495"/>
    </source>
</evidence>
<dbReference type="EMBL" id="LS483343">
    <property type="protein sequence ID" value="SQF40806.1"/>
    <property type="molecule type" value="Genomic_DNA"/>
</dbReference>
<keyword evidence="7" id="KW-1185">Reference proteome</keyword>
<reference evidence="6 7" key="1">
    <citation type="submission" date="2018-06" db="EMBL/GenBank/DDBJ databases">
        <authorList>
            <consortium name="Pathogen Informatics"/>
            <person name="Doyle S."/>
        </authorList>
    </citation>
    <scope>NUCLEOTIDE SEQUENCE [LARGE SCALE GENOMIC DNA]</scope>
    <source>
        <strain evidence="6 7">NCTC12278</strain>
    </source>
</reference>
<name>A0A2X3W900_9STRE</name>
<dbReference type="PANTHER" id="PTHR10067">
    <property type="entry name" value="PHOSPHATIDYLSERINE DECARBOXYLASE"/>
    <property type="match status" value="1"/>
</dbReference>
<keyword evidence="1" id="KW-0210">Decarboxylase</keyword>
<dbReference type="KEGG" id="sfer:NCTC12278_01385"/>
<accession>A0A2X3W900</accession>
<keyword evidence="5" id="KW-0472">Membrane</keyword>
<keyword evidence="3 6" id="KW-0456">Lyase</keyword>
<dbReference type="PANTHER" id="PTHR10067:SF17">
    <property type="entry name" value="PHOSPHATIDYLSERINE DECARBOXYLASE PROENZYME 2"/>
    <property type="match status" value="1"/>
</dbReference>
<evidence type="ECO:0000256" key="4">
    <source>
        <dbReference type="ARBA" id="ARBA00023317"/>
    </source>
</evidence>
<dbReference type="EC" id="4.1.1.65" evidence="6"/>
<evidence type="ECO:0000313" key="6">
    <source>
        <dbReference type="EMBL" id="SQF40806.1"/>
    </source>
</evidence>
<dbReference type="STRING" id="1123303.GCA_000372425_00902"/>
<dbReference type="GO" id="GO:0008654">
    <property type="term" value="P:phospholipid biosynthetic process"/>
    <property type="evidence" value="ECO:0007669"/>
    <property type="project" value="InterPro"/>
</dbReference>
<evidence type="ECO:0000256" key="5">
    <source>
        <dbReference type="SAM" id="Phobius"/>
    </source>
</evidence>
<keyword evidence="2" id="KW-0865">Zymogen</keyword>
<organism evidence="6 7">
    <name type="scientific">Streptococcus ferus</name>
    <dbReference type="NCBI Taxonomy" id="1345"/>
    <lineage>
        <taxon>Bacteria</taxon>
        <taxon>Bacillati</taxon>
        <taxon>Bacillota</taxon>
        <taxon>Bacilli</taxon>
        <taxon>Lactobacillales</taxon>
        <taxon>Streptococcaceae</taxon>
        <taxon>Streptococcus</taxon>
    </lineage>
</organism>
<feature type="transmembrane region" description="Helical" evidence="5">
    <location>
        <begin position="34"/>
        <end position="56"/>
    </location>
</feature>
<dbReference type="Proteomes" id="UP000249495">
    <property type="component" value="Chromosome 1"/>
</dbReference>
<keyword evidence="5" id="KW-1133">Transmembrane helix</keyword>
<sequence length="291" mass="33018">MVRVYQRCQKRLVTQKDYQQGILDWLYGSRLGRFFLPALTAPMVSAFLSLADYSFLSRPKIRRFIEEYDIDTSHLTASDYPHFAAFFTRRFREGARKIAEDPAILAVAEAKLTVYPISDDLVLSIKGQRYSLGDLLQDKALAQLFSGGTACLYRLGVEDYHRYLAAESGKILQRQTIKGRLHTIREVAQQVYPVFKENYRHYCLIDTVDVGKVLQMEIGALLVGKIYNHHLTNLLRGQEKGYFGLGGSSILVLYPKGAVSLDQDILSYSRQGIETQVSLGEKIGVKYVRST</sequence>
<evidence type="ECO:0000256" key="2">
    <source>
        <dbReference type="ARBA" id="ARBA00023145"/>
    </source>
</evidence>
<gene>
    <name evidence="6" type="primary">psd</name>
    <name evidence="6" type="ORF">NCTC12278_01385</name>
</gene>
<evidence type="ECO:0000256" key="1">
    <source>
        <dbReference type="ARBA" id="ARBA00022793"/>
    </source>
</evidence>
<keyword evidence="5" id="KW-0812">Transmembrane</keyword>
<protein>
    <submittedName>
        <fullName evidence="6">Phosphatidylserine decarboxylase</fullName>
        <ecNumber evidence="6">4.1.1.65</ecNumber>
    </submittedName>
</protein>
<evidence type="ECO:0000256" key="3">
    <source>
        <dbReference type="ARBA" id="ARBA00023239"/>
    </source>
</evidence>
<dbReference type="Pfam" id="PF02666">
    <property type="entry name" value="PS_Dcarbxylase"/>
    <property type="match status" value="1"/>
</dbReference>
<keyword evidence="4" id="KW-0670">Pyruvate</keyword>
<dbReference type="GO" id="GO:0004609">
    <property type="term" value="F:phosphatidylserine decarboxylase activity"/>
    <property type="evidence" value="ECO:0007669"/>
    <property type="project" value="UniProtKB-EC"/>
</dbReference>
<dbReference type="AlphaFoldDB" id="A0A2X3W900"/>
<dbReference type="InterPro" id="IPR003817">
    <property type="entry name" value="PS_Dcarbxylase"/>
</dbReference>
<dbReference type="RefSeq" id="WP_018030232.1">
    <property type="nucleotide sequence ID" value="NZ_LS483343.1"/>
</dbReference>
<proteinExistence type="predicted"/>
<dbReference type="OrthoDB" id="9802030at2"/>